<name>A0A951Q3W8_9NOST</name>
<reference evidence="1" key="2">
    <citation type="journal article" date="2022" name="Microbiol. Resour. Announc.">
        <title>Metagenome Sequencing to Explore Phylogenomics of Terrestrial Cyanobacteria.</title>
        <authorList>
            <person name="Ward R.D."/>
            <person name="Stajich J.E."/>
            <person name="Johansen J.R."/>
            <person name="Huntemann M."/>
            <person name="Clum A."/>
            <person name="Foster B."/>
            <person name="Foster B."/>
            <person name="Roux S."/>
            <person name="Palaniappan K."/>
            <person name="Varghese N."/>
            <person name="Mukherjee S."/>
            <person name="Reddy T.B.K."/>
            <person name="Daum C."/>
            <person name="Copeland A."/>
            <person name="Chen I.A."/>
            <person name="Ivanova N.N."/>
            <person name="Kyrpides N.C."/>
            <person name="Shapiro N."/>
            <person name="Eloe-Fadrosh E.A."/>
            <person name="Pietrasiak N."/>
        </authorList>
    </citation>
    <scope>NUCLEOTIDE SEQUENCE</scope>
    <source>
        <strain evidence="1">JT2-VF2</strain>
    </source>
</reference>
<comment type="caution">
    <text evidence="1">The sequence shown here is derived from an EMBL/GenBank/DDBJ whole genome shotgun (WGS) entry which is preliminary data.</text>
</comment>
<gene>
    <name evidence="1" type="ORF">KME32_30380</name>
</gene>
<reference evidence="1" key="1">
    <citation type="submission" date="2021-05" db="EMBL/GenBank/DDBJ databases">
        <authorList>
            <person name="Pietrasiak N."/>
            <person name="Ward R."/>
            <person name="Stajich J.E."/>
            <person name="Kurbessoian T."/>
        </authorList>
    </citation>
    <scope>NUCLEOTIDE SEQUENCE</scope>
    <source>
        <strain evidence="1">JT2-VF2</strain>
    </source>
</reference>
<dbReference type="AlphaFoldDB" id="A0A951Q3W8"/>
<protein>
    <recommendedName>
        <fullName evidence="3">STAS/SEC14 domain-containing protein</fullName>
    </recommendedName>
</protein>
<accession>A0A951Q3W8</accession>
<dbReference type="EMBL" id="JAHHHN010000034">
    <property type="protein sequence ID" value="MBW4565319.1"/>
    <property type="molecule type" value="Genomic_DNA"/>
</dbReference>
<evidence type="ECO:0008006" key="3">
    <source>
        <dbReference type="Google" id="ProtNLM"/>
    </source>
</evidence>
<dbReference type="Proteomes" id="UP000715781">
    <property type="component" value="Unassembled WGS sequence"/>
</dbReference>
<organism evidence="1 2">
    <name type="scientific">Mojavia pulchra JT2-VF2</name>
    <dbReference type="NCBI Taxonomy" id="287848"/>
    <lineage>
        <taxon>Bacteria</taxon>
        <taxon>Bacillati</taxon>
        <taxon>Cyanobacteriota</taxon>
        <taxon>Cyanophyceae</taxon>
        <taxon>Nostocales</taxon>
        <taxon>Nostocaceae</taxon>
    </lineage>
</organism>
<sequence length="109" mass="12580">MEWHAYGTSTQFRLISENVLQLLIDKNVGKVVADTTHLPIIAADDQQWVIEDWLPRTIEAGFRACGMVNSRFYFNRVAVENVVNRVTSDKFRVEYFDSQAAAKEWLKSL</sequence>
<evidence type="ECO:0000313" key="1">
    <source>
        <dbReference type="EMBL" id="MBW4565319.1"/>
    </source>
</evidence>
<evidence type="ECO:0000313" key="2">
    <source>
        <dbReference type="Proteomes" id="UP000715781"/>
    </source>
</evidence>
<proteinExistence type="predicted"/>